<dbReference type="InterPro" id="IPR036047">
    <property type="entry name" value="F-box-like_dom_sf"/>
</dbReference>
<feature type="domain" description="F-box" evidence="1">
    <location>
        <begin position="23"/>
        <end position="68"/>
    </location>
</feature>
<evidence type="ECO:0000259" key="1">
    <source>
        <dbReference type="PROSITE" id="PS50181"/>
    </source>
</evidence>
<dbReference type="Proteomes" id="UP000536711">
    <property type="component" value="Unassembled WGS sequence"/>
</dbReference>
<dbReference type="SUPFAM" id="SSF81383">
    <property type="entry name" value="F-box domain"/>
    <property type="match status" value="1"/>
</dbReference>
<keyword evidence="3" id="KW-1185">Reference proteome</keyword>
<dbReference type="InterPro" id="IPR001810">
    <property type="entry name" value="F-box_dom"/>
</dbReference>
<dbReference type="AlphaFoldDB" id="A0A8H4JVA4"/>
<reference evidence="2 3" key="1">
    <citation type="submission" date="2020-01" db="EMBL/GenBank/DDBJ databases">
        <title>Identification and distribution of gene clusters putatively required for synthesis of sphingolipid metabolism inhibitors in phylogenetically diverse species of the filamentous fungus Fusarium.</title>
        <authorList>
            <person name="Kim H.-S."/>
            <person name="Busman M."/>
            <person name="Brown D.W."/>
            <person name="Divon H."/>
            <person name="Uhlig S."/>
            <person name="Proctor R.H."/>
        </authorList>
    </citation>
    <scope>NUCLEOTIDE SEQUENCE [LARGE SCALE GENOMIC DNA]</scope>
    <source>
        <strain evidence="2 3">NRRL 13308</strain>
    </source>
</reference>
<dbReference type="EMBL" id="JAADJF010000127">
    <property type="protein sequence ID" value="KAF4437619.1"/>
    <property type="molecule type" value="Genomic_DNA"/>
</dbReference>
<dbReference type="OrthoDB" id="5097462at2759"/>
<protein>
    <recommendedName>
        <fullName evidence="1">F-box domain-containing protein</fullName>
    </recommendedName>
</protein>
<name>A0A8H4JVA4_9HYPO</name>
<dbReference type="PROSITE" id="PS50181">
    <property type="entry name" value="FBOX"/>
    <property type="match status" value="1"/>
</dbReference>
<comment type="caution">
    <text evidence="2">The sequence shown here is derived from an EMBL/GenBank/DDBJ whole genome shotgun (WGS) entry which is preliminary data.</text>
</comment>
<sequence length="410" mass="46702">METEQGEQHAVATINDPSTPASSNFLEKLPTEILFMITSQLGHLYLTNATLVSKRLRSVVIPRLFKKIRLSGSLRKLACDMRSILGGKFGYFMQLILSYAKVVTIRFEPSRSTNSGLSARRIAIISEFISKLSSVDVIAFDLRINVNSDRNLPRDFDDSYVETAMDLLCNSPKWNGPKTVLFPGQKNLPTFSSIMRQFAPDSVKAVHLPGDSGTRYHSVLQSTFPSLEGLEIEMTGFTVRSRTLACMDSRLLRRLYHDLPHLESLVLDQVDPRRFVELFGLFKTKSTLPNLDRTIERLISQLKDMPSLRRFAFSLLIEWMASEYQWESRDERKSRLSRLDPPPVTSEQDEGPYWLKTNAERDEWYSRAVTRILDGVPQLKELCVKATLPVAHQGPKFRIQGDPERDATEA</sequence>
<proteinExistence type="predicted"/>
<evidence type="ECO:0000313" key="3">
    <source>
        <dbReference type="Proteomes" id="UP000536711"/>
    </source>
</evidence>
<organism evidence="2 3">
    <name type="scientific">Fusarium acutatum</name>
    <dbReference type="NCBI Taxonomy" id="78861"/>
    <lineage>
        <taxon>Eukaryota</taxon>
        <taxon>Fungi</taxon>
        <taxon>Dikarya</taxon>
        <taxon>Ascomycota</taxon>
        <taxon>Pezizomycotina</taxon>
        <taxon>Sordariomycetes</taxon>
        <taxon>Hypocreomycetidae</taxon>
        <taxon>Hypocreales</taxon>
        <taxon>Nectriaceae</taxon>
        <taxon>Fusarium</taxon>
        <taxon>Fusarium fujikuroi species complex</taxon>
    </lineage>
</organism>
<accession>A0A8H4JVA4</accession>
<dbReference type="Pfam" id="PF12937">
    <property type="entry name" value="F-box-like"/>
    <property type="match status" value="1"/>
</dbReference>
<gene>
    <name evidence="2" type="ORF">FACUT_5551</name>
</gene>
<evidence type="ECO:0000313" key="2">
    <source>
        <dbReference type="EMBL" id="KAF4437619.1"/>
    </source>
</evidence>